<dbReference type="OrthoDB" id="8478788at2"/>
<accession>A0A1M4U0C4</accession>
<keyword evidence="2" id="KW-1185">Reference proteome</keyword>
<name>A0A1M4U0C4_LOKAT</name>
<evidence type="ECO:0000313" key="1">
    <source>
        <dbReference type="EMBL" id="SHE50168.1"/>
    </source>
</evidence>
<dbReference type="RefSeq" id="WP_072855639.1">
    <property type="nucleotide sequence ID" value="NZ_FQUE01000001.1"/>
</dbReference>
<evidence type="ECO:0000313" key="2">
    <source>
        <dbReference type="Proteomes" id="UP000183987"/>
    </source>
</evidence>
<protein>
    <recommendedName>
        <fullName evidence="3">Phage gp6-like head-tail connector protein</fullName>
    </recommendedName>
</protein>
<dbReference type="InterPro" id="IPR011738">
    <property type="entry name" value="Phage_CHP"/>
</dbReference>
<dbReference type="EMBL" id="FQUE01000001">
    <property type="protein sequence ID" value="SHE50168.1"/>
    <property type="molecule type" value="Genomic_DNA"/>
</dbReference>
<reference evidence="2" key="1">
    <citation type="submission" date="2016-11" db="EMBL/GenBank/DDBJ databases">
        <authorList>
            <person name="Varghese N."/>
            <person name="Submissions S."/>
        </authorList>
    </citation>
    <scope>NUCLEOTIDE SEQUENCE [LARGE SCALE GENOMIC DNA]</scope>
    <source>
        <strain evidence="2">DSM 29326</strain>
    </source>
</reference>
<dbReference type="InterPro" id="IPR006450">
    <property type="entry name" value="Phage_HK97_gp6-like"/>
</dbReference>
<dbReference type="AlphaFoldDB" id="A0A1M4U0C4"/>
<organism evidence="1 2">
    <name type="scientific">Loktanella atrilutea</name>
    <dbReference type="NCBI Taxonomy" id="366533"/>
    <lineage>
        <taxon>Bacteria</taxon>
        <taxon>Pseudomonadati</taxon>
        <taxon>Pseudomonadota</taxon>
        <taxon>Alphaproteobacteria</taxon>
        <taxon>Rhodobacterales</taxon>
        <taxon>Roseobacteraceae</taxon>
        <taxon>Loktanella</taxon>
    </lineage>
</organism>
<dbReference type="Gene3D" id="1.10.3230.30">
    <property type="entry name" value="Phage gp6-like head-tail connector protein"/>
    <property type="match status" value="1"/>
</dbReference>
<proteinExistence type="predicted"/>
<evidence type="ECO:0008006" key="3">
    <source>
        <dbReference type="Google" id="ProtNLM"/>
    </source>
</evidence>
<sequence>MMLVELSSVPPAALAVAGFKDHLRLGSGFADDGLQDETLEGFLRAALAAIEARTGKVLLEREFRWTVTAWRDRDRQALPLAPVSAIAAMVQVDRHGTRIPVTASRYTLQPDQHRPAVVAFGTSLPSIPRGGHVEIDLLAGYGPDWSDLPADLAQAVLLLAAHFYEYRSDAALHGNSMPFSVTTLIERYRTVRLFMGGRS</sequence>
<gene>
    <name evidence="1" type="ORF">SAMN05444339_101552</name>
</gene>
<dbReference type="STRING" id="366533.SAMN05444339_101552"/>
<dbReference type="NCBIfam" id="TIGR01560">
    <property type="entry name" value="put_DNA_pack"/>
    <property type="match status" value="1"/>
</dbReference>
<dbReference type="NCBIfam" id="TIGR02215">
    <property type="entry name" value="phage_chp_gp8"/>
    <property type="match status" value="1"/>
</dbReference>
<dbReference type="Proteomes" id="UP000183987">
    <property type="component" value="Unassembled WGS sequence"/>
</dbReference>